<organism evidence="2 3">
    <name type="scientific">Venatoribacter cucullus</name>
    <dbReference type="NCBI Taxonomy" id="2661630"/>
    <lineage>
        <taxon>Bacteria</taxon>
        <taxon>Pseudomonadati</taxon>
        <taxon>Pseudomonadota</taxon>
        <taxon>Gammaproteobacteria</taxon>
        <taxon>Oceanospirillales</taxon>
        <taxon>Oceanospirillaceae</taxon>
        <taxon>Venatoribacter</taxon>
    </lineage>
</organism>
<dbReference type="Proteomes" id="UP000596074">
    <property type="component" value="Chromosome"/>
</dbReference>
<protein>
    <submittedName>
        <fullName evidence="2">DUF45 domain-containing protein</fullName>
    </submittedName>
</protein>
<dbReference type="KEGG" id="vcw:GJQ55_07660"/>
<dbReference type="InterPro" id="IPR053136">
    <property type="entry name" value="UTP_pyrophosphatase-like"/>
</dbReference>
<evidence type="ECO:0000259" key="1">
    <source>
        <dbReference type="Pfam" id="PF01863"/>
    </source>
</evidence>
<dbReference type="AlphaFoldDB" id="A0A9X7YNQ2"/>
<dbReference type="Gene3D" id="3.30.2010.10">
    <property type="entry name" value="Metalloproteases ('zincins'), catalytic domain"/>
    <property type="match status" value="1"/>
</dbReference>
<keyword evidence="3" id="KW-1185">Reference proteome</keyword>
<dbReference type="PANTHER" id="PTHR30399">
    <property type="entry name" value="UNCHARACTERIZED PROTEIN YGJP"/>
    <property type="match status" value="1"/>
</dbReference>
<feature type="domain" description="YgjP-like metallopeptidase" evidence="1">
    <location>
        <begin position="30"/>
        <end position="228"/>
    </location>
</feature>
<dbReference type="RefSeq" id="WP_228344403.1">
    <property type="nucleotide sequence ID" value="NZ_CP046056.1"/>
</dbReference>
<gene>
    <name evidence="2" type="ORF">GJQ55_07660</name>
</gene>
<evidence type="ECO:0000313" key="3">
    <source>
        <dbReference type="Proteomes" id="UP000596074"/>
    </source>
</evidence>
<name>A0A9X7YNQ2_9GAMM</name>
<dbReference type="PANTHER" id="PTHR30399:SF1">
    <property type="entry name" value="UTP PYROPHOSPHATASE"/>
    <property type="match status" value="1"/>
</dbReference>
<evidence type="ECO:0000313" key="2">
    <source>
        <dbReference type="EMBL" id="QQD24358.1"/>
    </source>
</evidence>
<dbReference type="Pfam" id="PF01863">
    <property type="entry name" value="YgjP-like"/>
    <property type="match status" value="1"/>
</dbReference>
<accession>A0A9X7YNQ2</accession>
<dbReference type="CDD" id="cd07344">
    <property type="entry name" value="M48_yhfN_like"/>
    <property type="match status" value="1"/>
</dbReference>
<sequence length="233" mass="27489">MTARKSYRQQFMLTLGQEEVPVLVSAMRRKSMRLQLNSSGEIDLRIPLGTAKDQVLAFVKQHHDWLVQRRSEFRQRRQARSEHLLVQGRQLPVRESALSEFMVSEQAVWVPSGWSVEQTQLALDTWLRSQAKLEFTRMIERWWPAFSPFASQRPQLRIKKMRTRWGSLSQRGYINLNLALMQLPEHLLELVVVHELCHLKHFDHGPGFRALMSQCLPDWRTREQQLSQLARLL</sequence>
<proteinExistence type="predicted"/>
<dbReference type="EMBL" id="CP046056">
    <property type="protein sequence ID" value="QQD24358.1"/>
    <property type="molecule type" value="Genomic_DNA"/>
</dbReference>
<reference evidence="2 3" key="1">
    <citation type="submission" date="2019-11" db="EMBL/GenBank/DDBJ databases">
        <title>Venatorbacter sp. nov. a predator of Campylobacter and other Gram-negative bacteria.</title>
        <authorList>
            <person name="Saeedi A."/>
            <person name="Cummings N.J."/>
            <person name="Connerton I.F."/>
            <person name="Connerton P.L."/>
        </authorList>
    </citation>
    <scope>NUCLEOTIDE SEQUENCE [LARGE SCALE GENOMIC DNA]</scope>
    <source>
        <strain evidence="2">XL5</strain>
    </source>
</reference>
<dbReference type="InterPro" id="IPR002725">
    <property type="entry name" value="YgjP-like_metallopeptidase"/>
</dbReference>